<dbReference type="GO" id="GO:0005543">
    <property type="term" value="F:phospholipid binding"/>
    <property type="evidence" value="ECO:0007669"/>
    <property type="project" value="TreeGrafter"/>
</dbReference>
<evidence type="ECO:0000313" key="1">
    <source>
        <dbReference type="EMBL" id="RAL08028.1"/>
    </source>
</evidence>
<dbReference type="Proteomes" id="UP000248961">
    <property type="component" value="Unassembled WGS sequence"/>
</dbReference>
<name>A0A395HME2_ASPHC</name>
<dbReference type="Pfam" id="PF01161">
    <property type="entry name" value="PBP"/>
    <property type="match status" value="1"/>
</dbReference>
<dbReference type="InterPro" id="IPR035810">
    <property type="entry name" value="PEBP_euk"/>
</dbReference>
<dbReference type="Gene3D" id="3.90.280.10">
    <property type="entry name" value="PEBP-like"/>
    <property type="match status" value="1"/>
</dbReference>
<dbReference type="FunFam" id="3.90.280.10:FF:000013">
    <property type="entry name" value="Protease inhibitor (Tfs1), putative"/>
    <property type="match status" value="1"/>
</dbReference>
<dbReference type="CDD" id="cd00866">
    <property type="entry name" value="PEBP_euk"/>
    <property type="match status" value="1"/>
</dbReference>
<dbReference type="InterPro" id="IPR008914">
    <property type="entry name" value="PEBP"/>
</dbReference>
<dbReference type="GO" id="GO:0046578">
    <property type="term" value="P:regulation of Ras protein signal transduction"/>
    <property type="evidence" value="ECO:0007669"/>
    <property type="project" value="TreeGrafter"/>
</dbReference>
<evidence type="ECO:0000313" key="2">
    <source>
        <dbReference type="Proteomes" id="UP000248961"/>
    </source>
</evidence>
<dbReference type="OrthoDB" id="2506647at2759"/>
<dbReference type="PANTHER" id="PTHR11362">
    <property type="entry name" value="PHOSPHATIDYLETHANOLAMINE-BINDING PROTEIN"/>
    <property type="match status" value="1"/>
</dbReference>
<dbReference type="GeneID" id="37197343"/>
<dbReference type="GO" id="GO:0030414">
    <property type="term" value="F:peptidase inhibitor activity"/>
    <property type="evidence" value="ECO:0007669"/>
    <property type="project" value="TreeGrafter"/>
</dbReference>
<reference evidence="1 2" key="1">
    <citation type="submission" date="2018-02" db="EMBL/GenBank/DDBJ databases">
        <title>The genomes of Aspergillus section Nigri reveals drivers in fungal speciation.</title>
        <authorList>
            <consortium name="DOE Joint Genome Institute"/>
            <person name="Vesth T.C."/>
            <person name="Nybo J."/>
            <person name="Theobald S."/>
            <person name="Brandl J."/>
            <person name="Frisvad J.C."/>
            <person name="Nielsen K.F."/>
            <person name="Lyhne E.K."/>
            <person name="Kogle M.E."/>
            <person name="Kuo A."/>
            <person name="Riley R."/>
            <person name="Clum A."/>
            <person name="Nolan M."/>
            <person name="Lipzen A."/>
            <person name="Salamov A."/>
            <person name="Henrissat B."/>
            <person name="Wiebenga A."/>
            <person name="De vries R.P."/>
            <person name="Grigoriev I.V."/>
            <person name="Mortensen U.H."/>
            <person name="Andersen M.R."/>
            <person name="Baker S.E."/>
        </authorList>
    </citation>
    <scope>NUCLEOTIDE SEQUENCE [LARGE SCALE GENOMIC DNA]</scope>
    <source>
        <strain evidence="1 2">CBS 101889</strain>
    </source>
</reference>
<organism evidence="1 2">
    <name type="scientific">Aspergillus homomorphus (strain CBS 101889)</name>
    <dbReference type="NCBI Taxonomy" id="1450537"/>
    <lineage>
        <taxon>Eukaryota</taxon>
        <taxon>Fungi</taxon>
        <taxon>Dikarya</taxon>
        <taxon>Ascomycota</taxon>
        <taxon>Pezizomycotina</taxon>
        <taxon>Eurotiomycetes</taxon>
        <taxon>Eurotiomycetidae</taxon>
        <taxon>Eurotiales</taxon>
        <taxon>Aspergillaceae</taxon>
        <taxon>Aspergillus</taxon>
        <taxon>Aspergillus subgen. Circumdati</taxon>
    </lineage>
</organism>
<gene>
    <name evidence="1" type="ORF">BO97DRAFT_377341</name>
</gene>
<dbReference type="RefSeq" id="XP_025547182.1">
    <property type="nucleotide sequence ID" value="XM_025693054.1"/>
</dbReference>
<dbReference type="PANTHER" id="PTHR11362:SF78">
    <property type="entry name" value="PROTEASE INHIBITOR"/>
    <property type="match status" value="1"/>
</dbReference>
<accession>A0A395HME2</accession>
<dbReference type="InterPro" id="IPR036610">
    <property type="entry name" value="PEBP-like_sf"/>
</dbReference>
<protein>
    <submittedName>
        <fullName evidence="1">Putative protease inhibitor</fullName>
    </submittedName>
</protein>
<proteinExistence type="predicted"/>
<dbReference type="GO" id="GO:0030162">
    <property type="term" value="P:regulation of proteolysis"/>
    <property type="evidence" value="ECO:0007669"/>
    <property type="project" value="TreeGrafter"/>
</dbReference>
<keyword evidence="2" id="KW-1185">Reference proteome</keyword>
<dbReference type="VEuPathDB" id="FungiDB:BO97DRAFT_377341"/>
<sequence>MPSNKSIKRSLALIENDESKILGLSVGTHRNVQPGQYIPKADAQSAPELSFKLPDPTSTYIIVNLDLDGPFPSLNALSPIMHWIQPGLKPTATDTDNYTLEVTAPFVVNYIGPGPPPGSSPHRYVFFLYEQPAGFDGSRYAPPHGKDMGIWPRLRYDLDKWEEETKLGPVVAVNYFTSN</sequence>
<dbReference type="AlphaFoldDB" id="A0A395HME2"/>
<dbReference type="SUPFAM" id="SSF49777">
    <property type="entry name" value="PEBP-like"/>
    <property type="match status" value="1"/>
</dbReference>
<dbReference type="EMBL" id="KZ824320">
    <property type="protein sequence ID" value="RAL08028.1"/>
    <property type="molecule type" value="Genomic_DNA"/>
</dbReference>
<dbReference type="STRING" id="1450537.A0A395HME2"/>